<comment type="caution">
    <text evidence="2">The sequence shown here is derived from an EMBL/GenBank/DDBJ whole genome shotgun (WGS) entry which is preliminary data.</text>
</comment>
<keyword evidence="2" id="KW-0032">Aminotransferase</keyword>
<reference evidence="2 3" key="1">
    <citation type="submission" date="2017-09" db="EMBL/GenBank/DDBJ databases">
        <title>Genome sequencing of Besnoitia besnoiti strain Bb-Ger1.</title>
        <authorList>
            <person name="Schares G."/>
            <person name="Venepally P."/>
            <person name="Lorenzi H.A."/>
        </authorList>
    </citation>
    <scope>NUCLEOTIDE SEQUENCE [LARGE SCALE GENOMIC DNA]</scope>
    <source>
        <strain evidence="2 3">Bb-Ger1</strain>
    </source>
</reference>
<dbReference type="RefSeq" id="XP_029218075.1">
    <property type="nucleotide sequence ID" value="XM_029365591.1"/>
</dbReference>
<dbReference type="VEuPathDB" id="ToxoDB:BESB_072180"/>
<keyword evidence="3" id="KW-1185">Reference proteome</keyword>
<gene>
    <name evidence="2" type="ORF">BESB_072180</name>
</gene>
<dbReference type="PANTHER" id="PTHR43799:SF1">
    <property type="entry name" value="ASPARTATE AMINOTRANSFERASE"/>
    <property type="match status" value="1"/>
</dbReference>
<dbReference type="STRING" id="94643.A0A2A9MDP2"/>
<dbReference type="SUPFAM" id="SSF53383">
    <property type="entry name" value="PLP-dependent transferases"/>
    <property type="match status" value="1"/>
</dbReference>
<dbReference type="OrthoDB" id="2108at2759"/>
<dbReference type="GeneID" id="40312144"/>
<dbReference type="Gene3D" id="3.40.640.10">
    <property type="entry name" value="Type I PLP-dependent aspartate aminotransferase-like (Major domain)"/>
    <property type="match status" value="1"/>
</dbReference>
<dbReference type="Proteomes" id="UP000224006">
    <property type="component" value="Unassembled WGS sequence"/>
</dbReference>
<proteinExistence type="predicted"/>
<feature type="domain" description="Aminotransferase class I/classII large" evidence="1">
    <location>
        <begin position="103"/>
        <end position="192"/>
    </location>
</feature>
<evidence type="ECO:0000313" key="3">
    <source>
        <dbReference type="Proteomes" id="UP000224006"/>
    </source>
</evidence>
<dbReference type="KEGG" id="bbes:BESB_072180"/>
<evidence type="ECO:0000259" key="1">
    <source>
        <dbReference type="Pfam" id="PF00155"/>
    </source>
</evidence>
<name>A0A2A9MDP2_BESBE</name>
<accession>A0A2A9MDP2</accession>
<evidence type="ECO:0000313" key="2">
    <source>
        <dbReference type="EMBL" id="PFH34066.1"/>
    </source>
</evidence>
<keyword evidence="2" id="KW-0808">Transferase</keyword>
<dbReference type="PANTHER" id="PTHR43799">
    <property type="entry name" value="AMINOTRANSFERASE, PUTATIVE-RELATED"/>
    <property type="match status" value="1"/>
</dbReference>
<sequence length="196" mass="22302">MTYCLHTAHAGGQEWRDISNFVEDFSVTTNGLRTPKKALEVAGSALNEVFHYPSPSDVQYKEYERSAENNGLQLRGSQEAELVCVVNPCNPTGDWAKKLYDTRGIKVFVIQSWTKIWACPGLRVGSLLAPHPDEAKRIRKHQVPWSLNTLAIAFLSEVVKDTDYMNETWTVTPQWNDVFRSALQNIRPDWDVNGHR</sequence>
<dbReference type="Gene3D" id="3.90.1150.10">
    <property type="entry name" value="Aspartate Aminotransferase, domain 1"/>
    <property type="match status" value="1"/>
</dbReference>
<dbReference type="InterPro" id="IPR015421">
    <property type="entry name" value="PyrdxlP-dep_Trfase_major"/>
</dbReference>
<protein>
    <submittedName>
        <fullName evidence="2">Aminotransferase, class I/II superfamily protein</fullName>
    </submittedName>
</protein>
<dbReference type="AlphaFoldDB" id="A0A2A9MDP2"/>
<dbReference type="InterPro" id="IPR004839">
    <property type="entry name" value="Aminotransferase_I/II_large"/>
</dbReference>
<dbReference type="EMBL" id="NWUJ01000007">
    <property type="protein sequence ID" value="PFH34066.1"/>
    <property type="molecule type" value="Genomic_DNA"/>
</dbReference>
<dbReference type="GO" id="GO:0030170">
    <property type="term" value="F:pyridoxal phosphate binding"/>
    <property type="evidence" value="ECO:0007669"/>
    <property type="project" value="InterPro"/>
</dbReference>
<dbReference type="Pfam" id="PF00155">
    <property type="entry name" value="Aminotran_1_2"/>
    <property type="match status" value="1"/>
</dbReference>
<dbReference type="GO" id="GO:0008483">
    <property type="term" value="F:transaminase activity"/>
    <property type="evidence" value="ECO:0007669"/>
    <property type="project" value="UniProtKB-KW"/>
</dbReference>
<dbReference type="InterPro" id="IPR015424">
    <property type="entry name" value="PyrdxlP-dep_Trfase"/>
</dbReference>
<organism evidence="2 3">
    <name type="scientific">Besnoitia besnoiti</name>
    <name type="common">Apicomplexan protozoan</name>
    <dbReference type="NCBI Taxonomy" id="94643"/>
    <lineage>
        <taxon>Eukaryota</taxon>
        <taxon>Sar</taxon>
        <taxon>Alveolata</taxon>
        <taxon>Apicomplexa</taxon>
        <taxon>Conoidasida</taxon>
        <taxon>Coccidia</taxon>
        <taxon>Eucoccidiorida</taxon>
        <taxon>Eimeriorina</taxon>
        <taxon>Sarcocystidae</taxon>
        <taxon>Besnoitia</taxon>
    </lineage>
</organism>
<dbReference type="InterPro" id="IPR015422">
    <property type="entry name" value="PyrdxlP-dep_Trfase_small"/>
</dbReference>